<dbReference type="AlphaFoldDB" id="A0A8D9JSB3"/>
<protein>
    <recommendedName>
        <fullName evidence="4">Large ribosomal subunit protein bL12</fullName>
    </recommendedName>
</protein>
<dbReference type="GO" id="GO:0022625">
    <property type="term" value="C:cytosolic large ribosomal subunit"/>
    <property type="evidence" value="ECO:0007669"/>
    <property type="project" value="TreeGrafter"/>
</dbReference>
<feature type="domain" description="Large ribosomal subunit protein bL12 oligomerization" evidence="6">
    <location>
        <begin position="3"/>
        <end position="32"/>
    </location>
</feature>
<gene>
    <name evidence="4 7" type="primary">rplL</name>
    <name evidence="7" type="ORF">PAD_146</name>
</gene>
<evidence type="ECO:0000313" key="7">
    <source>
        <dbReference type="EMBL" id="CEI58710.1"/>
    </source>
</evidence>
<evidence type="ECO:0000259" key="6">
    <source>
        <dbReference type="Pfam" id="PF16320"/>
    </source>
</evidence>
<dbReference type="SUPFAM" id="SSF48300">
    <property type="entry name" value="Ribosomal protein L7/12, oligomerisation (N-terminal) domain"/>
    <property type="match status" value="1"/>
</dbReference>
<evidence type="ECO:0000256" key="1">
    <source>
        <dbReference type="ARBA" id="ARBA00007197"/>
    </source>
</evidence>
<name>A0A8D9JSB3_9GAMM</name>
<dbReference type="Gene3D" id="3.30.1390.10">
    <property type="match status" value="1"/>
</dbReference>
<dbReference type="InterPro" id="IPR008932">
    <property type="entry name" value="Ribosomal_bL12_oligo"/>
</dbReference>
<dbReference type="RefSeq" id="WP_219848812.1">
    <property type="nucleotide sequence ID" value="NZ_LN649255.1"/>
</dbReference>
<proteinExistence type="inferred from homology"/>
<evidence type="ECO:0000259" key="5">
    <source>
        <dbReference type="Pfam" id="PF00542"/>
    </source>
</evidence>
<dbReference type="HAMAP" id="MF_00368">
    <property type="entry name" value="Ribosomal_bL12"/>
    <property type="match status" value="1"/>
</dbReference>
<dbReference type="GO" id="GO:0006412">
    <property type="term" value="P:translation"/>
    <property type="evidence" value="ECO:0007669"/>
    <property type="project" value="UniProtKB-UniRule"/>
</dbReference>
<dbReference type="GO" id="GO:0003735">
    <property type="term" value="F:structural constituent of ribosome"/>
    <property type="evidence" value="ECO:0007669"/>
    <property type="project" value="InterPro"/>
</dbReference>
<dbReference type="InterPro" id="IPR013823">
    <property type="entry name" value="Ribosomal_bL12_C"/>
</dbReference>
<dbReference type="InterPro" id="IPR000206">
    <property type="entry name" value="Ribosomal_bL12"/>
</dbReference>
<dbReference type="CDD" id="cd00387">
    <property type="entry name" value="Ribosomal_L7_L12"/>
    <property type="match status" value="1"/>
</dbReference>
<evidence type="ECO:0000313" key="8">
    <source>
        <dbReference type="Proteomes" id="UP000032800"/>
    </source>
</evidence>
<dbReference type="FunFam" id="3.30.1390.10:FF:000001">
    <property type="entry name" value="50S ribosomal protein L7/L12"/>
    <property type="match status" value="1"/>
</dbReference>
<evidence type="ECO:0000256" key="4">
    <source>
        <dbReference type="HAMAP-Rule" id="MF_00368"/>
    </source>
</evidence>
<comment type="subunit">
    <text evidence="4">Homodimer. Part of the ribosomal stalk of the 50S ribosomal subunit. Forms a multimeric L10(L12)X complex, where L10 forms an elongated spine to which 2 to 4 L12 dimers bind in a sequential fashion. Binds GTP-bound translation factors.</text>
</comment>
<organism evidence="7 8">
    <name type="scientific">Candidatus Portiera aleyrodidarum</name>
    <name type="common">primary endosymbiont of Bemisia tabaci</name>
    <dbReference type="NCBI Taxonomy" id="91844"/>
    <lineage>
        <taxon>Bacteria</taxon>
        <taxon>Pseudomonadati</taxon>
        <taxon>Pseudomonadota</taxon>
        <taxon>Gammaproteobacteria</taxon>
        <taxon>Candidatus Johnevansiales</taxon>
        <taxon>Candidatus Johnevansiaceae</taxon>
        <taxon>Candidatus Portiera</taxon>
    </lineage>
</organism>
<dbReference type="Pfam" id="PF00542">
    <property type="entry name" value="Ribosomal_L12"/>
    <property type="match status" value="1"/>
</dbReference>
<evidence type="ECO:0000256" key="2">
    <source>
        <dbReference type="ARBA" id="ARBA00022980"/>
    </source>
</evidence>
<sequence length="123" mass="14234">MNKEEIINILSKMNVVEIIELVSEMEKRFDIKKEYFFNNISNKNEMKEEKKEEKIEFDLILKSIGDKKIGVIKIVREITGLGLKEAKIKVESAPVKIKEAISKEEAENIKKKLEKVGAKVEIK</sequence>
<dbReference type="KEGG" id="plc:PAD_146"/>
<dbReference type="InterPro" id="IPR014719">
    <property type="entry name" value="Ribosomal_bL12_C/ClpS-like"/>
</dbReference>
<feature type="domain" description="Large ribosomal subunit protein bL12 C-terminal" evidence="5">
    <location>
        <begin position="57"/>
        <end position="123"/>
    </location>
</feature>
<dbReference type="EMBL" id="LN649255">
    <property type="protein sequence ID" value="CEI58710.1"/>
    <property type="molecule type" value="Genomic_DNA"/>
</dbReference>
<comment type="similarity">
    <text evidence="1 4">Belongs to the bacterial ribosomal protein bL12 family.</text>
</comment>
<reference evidence="7 8" key="1">
    <citation type="journal article" date="2015" name="Genome Biol. Evol.">
        <title>Genome evolution in the primary endosymbiont of whiteflies sheds light on their divergence.</title>
        <authorList>
            <person name="Santos-Garcia D."/>
            <person name="Vargas-Chavez C."/>
            <person name="Moya A."/>
            <person name="Latorre A."/>
            <person name="Silva"/>
            <person name="F J."/>
        </authorList>
    </citation>
    <scope>NUCLEOTIDE SEQUENCE [LARGE SCALE GENOMIC DNA]</scope>
    <source>
        <strain evidence="8">AD-VLC</strain>
    </source>
</reference>
<accession>A0A8D9JSB3</accession>
<comment type="function">
    <text evidence="4">Forms part of the ribosomal stalk which helps the ribosome interact with GTP-bound translation factors. Is thus essential for accurate translation.</text>
</comment>
<dbReference type="PANTHER" id="PTHR45987">
    <property type="entry name" value="39S RIBOSOMAL PROTEIN L12"/>
    <property type="match status" value="1"/>
</dbReference>
<dbReference type="Gene3D" id="1.20.5.710">
    <property type="entry name" value="Single helix bin"/>
    <property type="match status" value="1"/>
</dbReference>
<keyword evidence="2 4" id="KW-0689">Ribosomal protein</keyword>
<dbReference type="PANTHER" id="PTHR45987:SF4">
    <property type="entry name" value="LARGE RIBOSOMAL SUBUNIT PROTEIN BL12M"/>
    <property type="match status" value="1"/>
</dbReference>
<dbReference type="Pfam" id="PF16320">
    <property type="entry name" value="Ribosomal_L12_N"/>
    <property type="match status" value="1"/>
</dbReference>
<dbReference type="SUPFAM" id="SSF54736">
    <property type="entry name" value="ClpS-like"/>
    <property type="match status" value="1"/>
</dbReference>
<dbReference type="GO" id="GO:0003729">
    <property type="term" value="F:mRNA binding"/>
    <property type="evidence" value="ECO:0007669"/>
    <property type="project" value="TreeGrafter"/>
</dbReference>
<keyword evidence="3 4" id="KW-0687">Ribonucleoprotein</keyword>
<dbReference type="NCBIfam" id="TIGR00855">
    <property type="entry name" value="L12"/>
    <property type="match status" value="1"/>
</dbReference>
<evidence type="ECO:0000256" key="3">
    <source>
        <dbReference type="ARBA" id="ARBA00023274"/>
    </source>
</evidence>
<dbReference type="InterPro" id="IPR036235">
    <property type="entry name" value="Ribosomal_bL12_oligo_N_sf"/>
</dbReference>
<dbReference type="Proteomes" id="UP000032800">
    <property type="component" value="Chromosome I"/>
</dbReference>